<dbReference type="PANTHER" id="PTHR37422:SF21">
    <property type="entry name" value="EXOQ-LIKE PROTEIN"/>
    <property type="match status" value="1"/>
</dbReference>
<dbReference type="Pfam" id="PF04932">
    <property type="entry name" value="Wzy_C"/>
    <property type="match status" value="1"/>
</dbReference>
<dbReference type="GO" id="GO:0016874">
    <property type="term" value="F:ligase activity"/>
    <property type="evidence" value="ECO:0007669"/>
    <property type="project" value="UniProtKB-KW"/>
</dbReference>
<dbReference type="Proteomes" id="UP000500895">
    <property type="component" value="Chromosome"/>
</dbReference>
<sequence>MREHATESSSLAFDRYALVTLFACAYAVVIGPFLLSGDPTPSTATDIQNASPNLVVRIFIPAIATVTVVMAVRNRDRLRRWPVHLLCLFAYVAFAGASIVWAFRPEASFVRFAQQVMLLSSIVLPAMLASRTSDLMRGVFLCFAAGSVLNVVFGYQTPIGYAGYLPGKNALGQFSGMALLFAFHETLYPGSRRLFGIAIAGISVLLLMWSDSKTAFALAFFSPLLAGFVFAFTRVTRASPAITLVAALIFYASLASFYDFDMNNVSELLYNDPTLTGRTHIWHFALSEIAQRPVFGWGYQSFWLVGSDAPSVVEAPGWIANMPNAHNGYYDTILELGYVGLGLLILFILTTLHRLAGVVDFRRMWLLLSIALYVIMYNCLETTWMHGSEPLWVVFVIVAVEVARHTQPDSAELPSQAPSFVPAGPHGSS</sequence>
<organism evidence="8 9">
    <name type="scientific">Bradyrhizobium symbiodeficiens</name>
    <dbReference type="NCBI Taxonomy" id="1404367"/>
    <lineage>
        <taxon>Bacteria</taxon>
        <taxon>Pseudomonadati</taxon>
        <taxon>Pseudomonadota</taxon>
        <taxon>Alphaproteobacteria</taxon>
        <taxon>Hyphomicrobiales</taxon>
        <taxon>Nitrobacteraceae</taxon>
        <taxon>Bradyrhizobium</taxon>
    </lineage>
</organism>
<dbReference type="AlphaFoldDB" id="A0A6G8ZZL3"/>
<feature type="transmembrane region" description="Helical" evidence="6">
    <location>
        <begin position="364"/>
        <end position="385"/>
    </location>
</feature>
<proteinExistence type="predicted"/>
<feature type="transmembrane region" description="Helical" evidence="6">
    <location>
        <begin position="194"/>
        <end position="210"/>
    </location>
</feature>
<feature type="transmembrane region" description="Helical" evidence="6">
    <location>
        <begin position="54"/>
        <end position="72"/>
    </location>
</feature>
<accession>A0A6G8ZZL3</accession>
<keyword evidence="3 6" id="KW-1133">Transmembrane helix</keyword>
<feature type="transmembrane region" description="Helical" evidence="6">
    <location>
        <begin position="240"/>
        <end position="258"/>
    </location>
</feature>
<feature type="region of interest" description="Disordered" evidence="5">
    <location>
        <begin position="409"/>
        <end position="429"/>
    </location>
</feature>
<keyword evidence="8" id="KW-0436">Ligase</keyword>
<keyword evidence="4 6" id="KW-0472">Membrane</keyword>
<feature type="transmembrane region" description="Helical" evidence="6">
    <location>
        <begin position="216"/>
        <end position="233"/>
    </location>
</feature>
<feature type="transmembrane region" description="Helical" evidence="6">
    <location>
        <begin position="109"/>
        <end position="128"/>
    </location>
</feature>
<dbReference type="InterPro" id="IPR051533">
    <property type="entry name" value="WaaL-like"/>
</dbReference>
<name>A0A6G8ZZL3_9BRAD</name>
<dbReference type="RefSeq" id="WP_166466834.1">
    <property type="nucleotide sequence ID" value="NZ_CP050066.2"/>
</dbReference>
<evidence type="ECO:0000313" key="8">
    <source>
        <dbReference type="EMBL" id="QIP05494.1"/>
    </source>
</evidence>
<feature type="domain" description="O-antigen ligase-related" evidence="7">
    <location>
        <begin position="200"/>
        <end position="345"/>
    </location>
</feature>
<feature type="transmembrane region" description="Helical" evidence="6">
    <location>
        <begin position="84"/>
        <end position="103"/>
    </location>
</feature>
<feature type="transmembrane region" description="Helical" evidence="6">
    <location>
        <begin position="332"/>
        <end position="352"/>
    </location>
</feature>
<evidence type="ECO:0000256" key="2">
    <source>
        <dbReference type="ARBA" id="ARBA00022692"/>
    </source>
</evidence>
<dbReference type="EMBL" id="CP050066">
    <property type="protein sequence ID" value="QIP05494.1"/>
    <property type="molecule type" value="Genomic_DNA"/>
</dbReference>
<evidence type="ECO:0000256" key="1">
    <source>
        <dbReference type="ARBA" id="ARBA00004141"/>
    </source>
</evidence>
<dbReference type="PANTHER" id="PTHR37422">
    <property type="entry name" value="TEICHURONIC ACID BIOSYNTHESIS PROTEIN TUAE"/>
    <property type="match status" value="1"/>
</dbReference>
<protein>
    <submittedName>
        <fullName evidence="8">O-antigen ligase family protein</fullName>
    </submittedName>
</protein>
<reference evidence="8 9" key="1">
    <citation type="journal article" date="2020" name="Int. J. Syst. Evol. Microbiol.">
        <title>Description and complete genome sequences of Bradyrhizobium symbiodeficiens sp. nov., a non-symbiotic bacterium associated with legumes native to Canada.</title>
        <authorList>
            <person name="Bromfield E.S.P."/>
            <person name="Cloutier S."/>
            <person name="Nguyen H.D.T."/>
        </authorList>
    </citation>
    <scope>NUCLEOTIDE SEQUENCE [LARGE SCALE GENOMIC DNA]</scope>
    <source>
        <strain evidence="8 9">101S1MB</strain>
    </source>
</reference>
<evidence type="ECO:0000259" key="7">
    <source>
        <dbReference type="Pfam" id="PF04932"/>
    </source>
</evidence>
<evidence type="ECO:0000256" key="4">
    <source>
        <dbReference type="ARBA" id="ARBA00023136"/>
    </source>
</evidence>
<evidence type="ECO:0000256" key="3">
    <source>
        <dbReference type="ARBA" id="ARBA00022989"/>
    </source>
</evidence>
<dbReference type="GO" id="GO:0016020">
    <property type="term" value="C:membrane"/>
    <property type="evidence" value="ECO:0007669"/>
    <property type="project" value="UniProtKB-SubCell"/>
</dbReference>
<feature type="transmembrane region" description="Helical" evidence="6">
    <location>
        <begin position="161"/>
        <end position="182"/>
    </location>
</feature>
<evidence type="ECO:0000256" key="6">
    <source>
        <dbReference type="SAM" id="Phobius"/>
    </source>
</evidence>
<evidence type="ECO:0000256" key="5">
    <source>
        <dbReference type="SAM" id="MobiDB-lite"/>
    </source>
</evidence>
<keyword evidence="2 6" id="KW-0812">Transmembrane</keyword>
<gene>
    <name evidence="8" type="ORF">HAV00_04160</name>
</gene>
<feature type="transmembrane region" description="Helical" evidence="6">
    <location>
        <begin position="135"/>
        <end position="155"/>
    </location>
</feature>
<dbReference type="InterPro" id="IPR007016">
    <property type="entry name" value="O-antigen_ligase-rel_domated"/>
</dbReference>
<comment type="subcellular location">
    <subcellularLocation>
        <location evidence="1">Membrane</location>
        <topology evidence="1">Multi-pass membrane protein</topology>
    </subcellularLocation>
</comment>
<feature type="transmembrane region" description="Helical" evidence="6">
    <location>
        <begin position="12"/>
        <end position="34"/>
    </location>
</feature>
<evidence type="ECO:0000313" key="9">
    <source>
        <dbReference type="Proteomes" id="UP000500895"/>
    </source>
</evidence>